<dbReference type="InterPro" id="IPR000719">
    <property type="entry name" value="Prot_kinase_dom"/>
</dbReference>
<reference evidence="11" key="1">
    <citation type="submission" date="2017-02" db="UniProtKB">
        <authorList>
            <consortium name="WormBaseParasite"/>
        </authorList>
    </citation>
    <scope>IDENTIFICATION</scope>
</reference>
<dbReference type="Gene3D" id="1.10.510.10">
    <property type="entry name" value="Transferase(Phosphotransferase) domain 1"/>
    <property type="match status" value="1"/>
</dbReference>
<dbReference type="STRING" id="318479.A0A0N4UEM5"/>
<dbReference type="InterPro" id="IPR008271">
    <property type="entry name" value="Ser/Thr_kinase_AS"/>
</dbReference>
<keyword evidence="2" id="KW-0723">Serine/threonine-protein kinase</keyword>
<accession>A0A0N4UEM5</accession>
<evidence type="ECO:0000256" key="2">
    <source>
        <dbReference type="ARBA" id="ARBA00022527"/>
    </source>
</evidence>
<evidence type="ECO:0000313" key="8">
    <source>
        <dbReference type="EMBL" id="VDN50857.1"/>
    </source>
</evidence>
<dbReference type="SUPFAM" id="SSF56112">
    <property type="entry name" value="Protein kinase-like (PK-like)"/>
    <property type="match status" value="1"/>
</dbReference>
<evidence type="ECO:0000256" key="6">
    <source>
        <dbReference type="ARBA" id="ARBA00022840"/>
    </source>
</evidence>
<evidence type="ECO:0000313" key="10">
    <source>
        <dbReference type="Proteomes" id="UP000274756"/>
    </source>
</evidence>
<dbReference type="WBParaSite" id="DME_0000583601-mRNA-1">
    <property type="protein sequence ID" value="DME_0000583601-mRNA-1"/>
    <property type="gene ID" value="DME_0000583601"/>
</dbReference>
<dbReference type="Proteomes" id="UP000038040">
    <property type="component" value="Unplaced"/>
</dbReference>
<dbReference type="GO" id="GO:0004709">
    <property type="term" value="F:MAP kinase kinase kinase activity"/>
    <property type="evidence" value="ECO:0007669"/>
    <property type="project" value="TreeGrafter"/>
</dbReference>
<keyword evidence="6" id="KW-0067">ATP-binding</keyword>
<dbReference type="GO" id="GO:0006955">
    <property type="term" value="P:immune response"/>
    <property type="evidence" value="ECO:0007669"/>
    <property type="project" value="TreeGrafter"/>
</dbReference>
<reference evidence="8 10" key="2">
    <citation type="submission" date="2018-11" db="EMBL/GenBank/DDBJ databases">
        <authorList>
            <consortium name="Pathogen Informatics"/>
        </authorList>
    </citation>
    <scope>NUCLEOTIDE SEQUENCE [LARGE SCALE GENOMIC DNA]</scope>
</reference>
<evidence type="ECO:0000256" key="5">
    <source>
        <dbReference type="ARBA" id="ARBA00022777"/>
    </source>
</evidence>
<dbReference type="AlphaFoldDB" id="A0A0N4UEM5"/>
<comment type="similarity">
    <text evidence="1">Belongs to the protein kinase superfamily. STE Ser/Thr protein kinase family. MAP kinase kinase kinase subfamily.</text>
</comment>
<dbReference type="GO" id="GO:0005524">
    <property type="term" value="F:ATP binding"/>
    <property type="evidence" value="ECO:0007669"/>
    <property type="project" value="UniProtKB-KW"/>
</dbReference>
<keyword evidence="4" id="KW-0547">Nucleotide-binding</keyword>
<dbReference type="PANTHER" id="PTHR46716">
    <property type="entry name" value="MITOGEN-ACTIVATED PROTEIN KINASE KINASE KINASE 7"/>
    <property type="match status" value="1"/>
</dbReference>
<proteinExistence type="inferred from homology"/>
<feature type="domain" description="Protein kinase" evidence="7">
    <location>
        <begin position="116"/>
        <end position="374"/>
    </location>
</feature>
<evidence type="ECO:0000256" key="4">
    <source>
        <dbReference type="ARBA" id="ARBA00022741"/>
    </source>
</evidence>
<evidence type="ECO:0000313" key="9">
    <source>
        <dbReference type="Proteomes" id="UP000038040"/>
    </source>
</evidence>
<keyword evidence="5" id="KW-0418">Kinase</keyword>
<dbReference type="Proteomes" id="UP000274756">
    <property type="component" value="Unassembled WGS sequence"/>
</dbReference>
<dbReference type="OrthoDB" id="10013149at2759"/>
<dbReference type="Pfam" id="PF00069">
    <property type="entry name" value="Pkinase"/>
    <property type="match status" value="1"/>
</dbReference>
<organism evidence="9 11">
    <name type="scientific">Dracunculus medinensis</name>
    <name type="common">Guinea worm</name>
    <dbReference type="NCBI Taxonomy" id="318479"/>
    <lineage>
        <taxon>Eukaryota</taxon>
        <taxon>Metazoa</taxon>
        <taxon>Ecdysozoa</taxon>
        <taxon>Nematoda</taxon>
        <taxon>Chromadorea</taxon>
        <taxon>Rhabditida</taxon>
        <taxon>Spirurina</taxon>
        <taxon>Dracunculoidea</taxon>
        <taxon>Dracunculidae</taxon>
        <taxon>Dracunculus</taxon>
    </lineage>
</organism>
<dbReference type="GO" id="GO:0007254">
    <property type="term" value="P:JNK cascade"/>
    <property type="evidence" value="ECO:0007669"/>
    <property type="project" value="TreeGrafter"/>
</dbReference>
<keyword evidence="10" id="KW-1185">Reference proteome</keyword>
<name>A0A0N4UEM5_DRAME</name>
<dbReference type="EMBL" id="UYYG01000008">
    <property type="protein sequence ID" value="VDN50857.1"/>
    <property type="molecule type" value="Genomic_DNA"/>
</dbReference>
<sequence length="412" mass="46797">MDRNEATTSLEREGQRMPEVLEVSQDARGAVEVTQLFRTSRIIKIAEASSPVSTSISSTSKLLEALQSTSANSYHTENPLIIDISSDSQEDVTQHANIVFHPFSSNIFGEISQKHLRLLNIIDDGSYGRVYRAVYGDKYCAVKHFVKSRSEKGFDAKLKDLQKELLILKKLSHPNIIKVHGFSSRHHLIIMELMECGNLEEAIHGKIIEYGEYDIIRWSFHCISALFYLHEQHIVHADLKPKNLLLSQNYEILKICDFGSAGKMHQQRQSTLGTVPYIAPEVLEATYSLRPSCDIFSFGMILFEMIAQEKPFAKMENANEILWRIAGGERPSTKILEKKASHHILDLLNKCWIHRAKHRVKTSDAYKAIKNHFLDNTESNTQIRLLQQPKSLSKSIVDNDNDLSAKKLAADL</sequence>
<evidence type="ECO:0000256" key="3">
    <source>
        <dbReference type="ARBA" id="ARBA00022679"/>
    </source>
</evidence>
<keyword evidence="3" id="KW-0808">Transferase</keyword>
<dbReference type="PROSITE" id="PS00108">
    <property type="entry name" value="PROTEIN_KINASE_ST"/>
    <property type="match status" value="1"/>
</dbReference>
<dbReference type="GO" id="GO:0019899">
    <property type="term" value="F:enzyme binding"/>
    <property type="evidence" value="ECO:0007669"/>
    <property type="project" value="UniProtKB-ARBA"/>
</dbReference>
<gene>
    <name evidence="8" type="ORF">DME_LOCUS830</name>
</gene>
<evidence type="ECO:0000256" key="1">
    <source>
        <dbReference type="ARBA" id="ARBA00006529"/>
    </source>
</evidence>
<protein>
    <submittedName>
        <fullName evidence="11">Mitogen-activated protein kinase kinase kinase</fullName>
    </submittedName>
</protein>
<dbReference type="PROSITE" id="PS50011">
    <property type="entry name" value="PROTEIN_KINASE_DOM"/>
    <property type="match status" value="1"/>
</dbReference>
<evidence type="ECO:0000259" key="7">
    <source>
        <dbReference type="PROSITE" id="PS50011"/>
    </source>
</evidence>
<evidence type="ECO:0000313" key="11">
    <source>
        <dbReference type="WBParaSite" id="DME_0000583601-mRNA-1"/>
    </source>
</evidence>
<dbReference type="SMART" id="SM00220">
    <property type="entry name" value="S_TKc"/>
    <property type="match status" value="1"/>
</dbReference>
<dbReference type="PANTHER" id="PTHR46716:SF1">
    <property type="entry name" value="MITOGEN-ACTIVATED PROTEIN KINASE KINASE KINASE 7"/>
    <property type="match status" value="1"/>
</dbReference>
<dbReference type="GO" id="GO:0043123">
    <property type="term" value="P:positive regulation of canonical NF-kappaB signal transduction"/>
    <property type="evidence" value="ECO:0007669"/>
    <property type="project" value="TreeGrafter"/>
</dbReference>
<dbReference type="InterPro" id="IPR011009">
    <property type="entry name" value="Kinase-like_dom_sf"/>
</dbReference>